<feature type="region of interest" description="Disordered" evidence="1">
    <location>
        <begin position="1"/>
        <end position="38"/>
    </location>
</feature>
<keyword evidence="3" id="KW-1185">Reference proteome</keyword>
<evidence type="ECO:0000313" key="3">
    <source>
        <dbReference type="Proteomes" id="UP000314294"/>
    </source>
</evidence>
<evidence type="ECO:0000313" key="2">
    <source>
        <dbReference type="EMBL" id="TNN52628.1"/>
    </source>
</evidence>
<feature type="compositionally biased region" description="Basic and acidic residues" evidence="1">
    <location>
        <begin position="1"/>
        <end position="19"/>
    </location>
</feature>
<gene>
    <name evidence="2" type="ORF">EYF80_037206</name>
</gene>
<organism evidence="2 3">
    <name type="scientific">Liparis tanakae</name>
    <name type="common">Tanaka's snailfish</name>
    <dbReference type="NCBI Taxonomy" id="230148"/>
    <lineage>
        <taxon>Eukaryota</taxon>
        <taxon>Metazoa</taxon>
        <taxon>Chordata</taxon>
        <taxon>Craniata</taxon>
        <taxon>Vertebrata</taxon>
        <taxon>Euteleostomi</taxon>
        <taxon>Actinopterygii</taxon>
        <taxon>Neopterygii</taxon>
        <taxon>Teleostei</taxon>
        <taxon>Neoteleostei</taxon>
        <taxon>Acanthomorphata</taxon>
        <taxon>Eupercaria</taxon>
        <taxon>Perciformes</taxon>
        <taxon>Cottioidei</taxon>
        <taxon>Cottales</taxon>
        <taxon>Liparidae</taxon>
        <taxon>Liparis</taxon>
    </lineage>
</organism>
<dbReference type="EMBL" id="SRLO01000541">
    <property type="protein sequence ID" value="TNN52628.1"/>
    <property type="molecule type" value="Genomic_DNA"/>
</dbReference>
<dbReference type="AlphaFoldDB" id="A0A4Z2GGF6"/>
<name>A0A4Z2GGF6_9TELE</name>
<comment type="caution">
    <text evidence="2">The sequence shown here is derived from an EMBL/GenBank/DDBJ whole genome shotgun (WGS) entry which is preliminary data.</text>
</comment>
<reference evidence="2 3" key="1">
    <citation type="submission" date="2019-03" db="EMBL/GenBank/DDBJ databases">
        <title>First draft genome of Liparis tanakae, snailfish: a comprehensive survey of snailfish specific genes.</title>
        <authorList>
            <person name="Kim W."/>
            <person name="Song I."/>
            <person name="Jeong J.-H."/>
            <person name="Kim D."/>
            <person name="Kim S."/>
            <person name="Ryu S."/>
            <person name="Song J.Y."/>
            <person name="Lee S.K."/>
        </authorList>
    </citation>
    <scope>NUCLEOTIDE SEQUENCE [LARGE SCALE GENOMIC DNA]</scope>
    <source>
        <tissue evidence="2">Muscle</tissue>
    </source>
</reference>
<accession>A0A4Z2GGF6</accession>
<sequence length="109" mass="12230">MRIRVAKLDTDREPKEGRGLRRGGGGVGGAAEEQRGAGLGRLSGRDWLRSHVTQAKYGLDRRRPSSFSPTNATHADVSGLALAYTWLKCQIFNRQILFYLCIVYRTKHK</sequence>
<dbReference type="Proteomes" id="UP000314294">
    <property type="component" value="Unassembled WGS sequence"/>
</dbReference>
<evidence type="ECO:0000256" key="1">
    <source>
        <dbReference type="SAM" id="MobiDB-lite"/>
    </source>
</evidence>
<proteinExistence type="predicted"/>
<protein>
    <submittedName>
        <fullName evidence="2">Uncharacterized protein</fullName>
    </submittedName>
</protein>